<dbReference type="GO" id="GO:0008270">
    <property type="term" value="F:zinc ion binding"/>
    <property type="evidence" value="ECO:0007669"/>
    <property type="project" value="UniProtKB-KW"/>
</dbReference>
<dbReference type="AlphaFoldDB" id="A0A3N4HN12"/>
<sequence length="192" mass="21269">MREYQAELAHSEDELSDRRLLSHLLTELPERYATTVTVITHLPLAEQTLDRAALELQAFEDQSNMREDAIGGSSHSATRRHANALSVVSRPRGGGSYRGGRGGNRGRYSNRRGGGSSNYGRRTVGRAAPDDECRHCHHKGHWARDCRQRKAEQQRNTTNAGGHTATARPTNQVEAVDEYFVDTAAPAQASRH</sequence>
<dbReference type="OrthoDB" id="8063677at2759"/>
<feature type="compositionally biased region" description="Low complexity" evidence="2">
    <location>
        <begin position="156"/>
        <end position="167"/>
    </location>
</feature>
<feature type="compositionally biased region" description="Basic and acidic residues" evidence="2">
    <location>
        <begin position="142"/>
        <end position="153"/>
    </location>
</feature>
<dbReference type="GO" id="GO:0003676">
    <property type="term" value="F:nucleic acid binding"/>
    <property type="evidence" value="ECO:0007669"/>
    <property type="project" value="InterPro"/>
</dbReference>
<accession>A0A3N4HN12</accession>
<evidence type="ECO:0000313" key="5">
    <source>
        <dbReference type="EMBL" id="RPA73447.1"/>
    </source>
</evidence>
<feature type="region of interest" description="Disordered" evidence="2">
    <location>
        <begin position="67"/>
        <end position="168"/>
    </location>
</feature>
<evidence type="ECO:0000313" key="6">
    <source>
        <dbReference type="Proteomes" id="UP000275078"/>
    </source>
</evidence>
<dbReference type="Proteomes" id="UP000275078">
    <property type="component" value="Unassembled WGS sequence"/>
</dbReference>
<dbReference type="Gene3D" id="4.10.60.10">
    <property type="entry name" value="Zinc finger, CCHC-type"/>
    <property type="match status" value="1"/>
</dbReference>
<feature type="domain" description="CCHC-type" evidence="3">
    <location>
        <begin position="133"/>
        <end position="148"/>
    </location>
</feature>
<dbReference type="STRING" id="1160509.A0A3N4HN12"/>
<evidence type="ECO:0000256" key="1">
    <source>
        <dbReference type="PROSITE-ProRule" id="PRU00047"/>
    </source>
</evidence>
<dbReference type="EMBL" id="ML119982">
    <property type="protein sequence ID" value="RPA71054.1"/>
    <property type="molecule type" value="Genomic_DNA"/>
</dbReference>
<keyword evidence="1" id="KW-0479">Metal-binding</keyword>
<gene>
    <name evidence="5" type="ORF">BJ508DRAFT_313814</name>
    <name evidence="4" type="ORF">BJ508DRAFT_315963</name>
</gene>
<protein>
    <recommendedName>
        <fullName evidence="3">CCHC-type domain-containing protein</fullName>
    </recommendedName>
</protein>
<name>A0A3N4HN12_ASCIM</name>
<dbReference type="InterPro" id="IPR036875">
    <property type="entry name" value="Znf_CCHC_sf"/>
</dbReference>
<reference evidence="4 6" key="1">
    <citation type="journal article" date="2018" name="Nat. Ecol. Evol.">
        <title>Pezizomycetes genomes reveal the molecular basis of ectomycorrhizal truffle lifestyle.</title>
        <authorList>
            <person name="Murat C."/>
            <person name="Payen T."/>
            <person name="Noel B."/>
            <person name="Kuo A."/>
            <person name="Morin E."/>
            <person name="Chen J."/>
            <person name="Kohler A."/>
            <person name="Krizsan K."/>
            <person name="Balestrini R."/>
            <person name="Da Silva C."/>
            <person name="Montanini B."/>
            <person name="Hainaut M."/>
            <person name="Levati E."/>
            <person name="Barry K.W."/>
            <person name="Belfiori B."/>
            <person name="Cichocki N."/>
            <person name="Clum A."/>
            <person name="Dockter R.B."/>
            <person name="Fauchery L."/>
            <person name="Guy J."/>
            <person name="Iotti M."/>
            <person name="Le Tacon F."/>
            <person name="Lindquist E.A."/>
            <person name="Lipzen A."/>
            <person name="Malagnac F."/>
            <person name="Mello A."/>
            <person name="Molinier V."/>
            <person name="Miyauchi S."/>
            <person name="Poulain J."/>
            <person name="Riccioni C."/>
            <person name="Rubini A."/>
            <person name="Sitrit Y."/>
            <person name="Splivallo R."/>
            <person name="Traeger S."/>
            <person name="Wang M."/>
            <person name="Zifcakova L."/>
            <person name="Wipf D."/>
            <person name="Zambonelli A."/>
            <person name="Paolocci F."/>
            <person name="Nowrousian M."/>
            <person name="Ottonello S."/>
            <person name="Baldrian P."/>
            <person name="Spatafora J.W."/>
            <person name="Henrissat B."/>
            <person name="Nagy L.G."/>
            <person name="Aury J.M."/>
            <person name="Wincker P."/>
            <person name="Grigoriev I.V."/>
            <person name="Bonfante P."/>
            <person name="Martin F.M."/>
        </authorList>
    </citation>
    <scope>NUCLEOTIDE SEQUENCE [LARGE SCALE GENOMIC DNA]</scope>
    <source>
        <strain evidence="4 6">RN42</strain>
    </source>
</reference>
<dbReference type="InterPro" id="IPR001878">
    <property type="entry name" value="Znf_CCHC"/>
</dbReference>
<dbReference type="EMBL" id="ML119821">
    <property type="protein sequence ID" value="RPA73447.1"/>
    <property type="molecule type" value="Genomic_DNA"/>
</dbReference>
<evidence type="ECO:0000256" key="2">
    <source>
        <dbReference type="SAM" id="MobiDB-lite"/>
    </source>
</evidence>
<proteinExistence type="predicted"/>
<evidence type="ECO:0000259" key="3">
    <source>
        <dbReference type="PROSITE" id="PS50158"/>
    </source>
</evidence>
<evidence type="ECO:0000313" key="4">
    <source>
        <dbReference type="EMBL" id="RPA71054.1"/>
    </source>
</evidence>
<keyword evidence="1" id="KW-0863">Zinc-finger</keyword>
<dbReference type="SUPFAM" id="SSF57756">
    <property type="entry name" value="Retrovirus zinc finger-like domains"/>
    <property type="match status" value="1"/>
</dbReference>
<feature type="compositionally biased region" description="Gly residues" evidence="2">
    <location>
        <begin position="92"/>
        <end position="105"/>
    </location>
</feature>
<keyword evidence="6" id="KW-1185">Reference proteome</keyword>
<keyword evidence="1" id="KW-0862">Zinc</keyword>
<dbReference type="PROSITE" id="PS50158">
    <property type="entry name" value="ZF_CCHC"/>
    <property type="match status" value="1"/>
</dbReference>
<organism evidence="4 6">
    <name type="scientific">Ascobolus immersus RN42</name>
    <dbReference type="NCBI Taxonomy" id="1160509"/>
    <lineage>
        <taxon>Eukaryota</taxon>
        <taxon>Fungi</taxon>
        <taxon>Dikarya</taxon>
        <taxon>Ascomycota</taxon>
        <taxon>Pezizomycotina</taxon>
        <taxon>Pezizomycetes</taxon>
        <taxon>Pezizales</taxon>
        <taxon>Ascobolaceae</taxon>
        <taxon>Ascobolus</taxon>
    </lineage>
</organism>